<dbReference type="PANTHER" id="PTHR43677:SF4">
    <property type="entry name" value="QUINONE OXIDOREDUCTASE-LIKE PROTEIN 2"/>
    <property type="match status" value="1"/>
</dbReference>
<dbReference type="EMBL" id="FN648442">
    <property type="protein sequence ID" value="CBN77066.1"/>
    <property type="molecule type" value="Genomic_DNA"/>
</dbReference>
<dbReference type="GO" id="GO:0016491">
    <property type="term" value="F:oxidoreductase activity"/>
    <property type="evidence" value="ECO:0007669"/>
    <property type="project" value="InterPro"/>
</dbReference>
<dbReference type="OMA" id="CDIRGVF"/>
<evidence type="ECO:0000259" key="1">
    <source>
        <dbReference type="SMART" id="SM00829"/>
    </source>
</evidence>
<dbReference type="OrthoDB" id="3509362at2759"/>
<dbReference type="Gene3D" id="3.40.50.720">
    <property type="entry name" value="NAD(P)-binding Rossmann-like Domain"/>
    <property type="match status" value="1"/>
</dbReference>
<dbReference type="SMART" id="SM00829">
    <property type="entry name" value="PKS_ER"/>
    <property type="match status" value="1"/>
</dbReference>
<evidence type="ECO:0000313" key="2">
    <source>
        <dbReference type="EMBL" id="CBN77066.1"/>
    </source>
</evidence>
<dbReference type="Pfam" id="PF08240">
    <property type="entry name" value="ADH_N"/>
    <property type="match status" value="1"/>
</dbReference>
<dbReference type="CDD" id="cd08241">
    <property type="entry name" value="QOR1"/>
    <property type="match status" value="1"/>
</dbReference>
<dbReference type="SUPFAM" id="SSF51735">
    <property type="entry name" value="NAD(P)-binding Rossmann-fold domains"/>
    <property type="match status" value="1"/>
</dbReference>
<dbReference type="PROSITE" id="PS01162">
    <property type="entry name" value="QOR_ZETA_CRYSTAL"/>
    <property type="match status" value="1"/>
</dbReference>
<dbReference type="PANTHER" id="PTHR43677">
    <property type="entry name" value="SHORT-CHAIN DEHYDROGENASE/REDUCTASE"/>
    <property type="match status" value="1"/>
</dbReference>
<dbReference type="InterPro" id="IPR036291">
    <property type="entry name" value="NAD(P)-bd_dom_sf"/>
</dbReference>
<organism evidence="2 3">
    <name type="scientific">Ectocarpus siliculosus</name>
    <name type="common">Brown alga</name>
    <name type="synonym">Conferva siliculosa</name>
    <dbReference type="NCBI Taxonomy" id="2880"/>
    <lineage>
        <taxon>Eukaryota</taxon>
        <taxon>Sar</taxon>
        <taxon>Stramenopiles</taxon>
        <taxon>Ochrophyta</taxon>
        <taxon>PX clade</taxon>
        <taxon>Phaeophyceae</taxon>
        <taxon>Ectocarpales</taxon>
        <taxon>Ectocarpaceae</taxon>
        <taxon>Ectocarpus</taxon>
    </lineage>
</organism>
<sequence>MRWCVCKQWGPPSSLSIEDGPPLPQPGKDEVAIAVSACAVNFPDLLVIQGKYQTKPELPFAPGGEIAGVVTAVGEGSARFKPGDRVVSFVGFGGFSTDVVVREGSVAPLPPGMDFFTASCLFVAYGTADYALRIRANLRRGELVLVLGASGGVGLAAVQLAKAAGATVIAAASTREKLQACRDAGADLLLNYRQGDGNGGGRRGGNWRGALKRLTGGRGVDVVLDNVGGADCETAVRSLAVGGRYLVVGFASGTIPAPPLNLVLLKEACVMGVFWGAWREREPEKSAEQMVEIVRLVNLGKVKPTISRVYPLDQAPRALEDMGARKVVGKVVIDTRSEGRSGQGMSSSTLSRL</sequence>
<protein>
    <submittedName>
        <fullName evidence="2">NADPH:quinone oxidoreductase</fullName>
    </submittedName>
</protein>
<accession>D8LJN9</accession>
<dbReference type="Proteomes" id="UP000002630">
    <property type="component" value="Linkage Group LG12"/>
</dbReference>
<evidence type="ECO:0000313" key="3">
    <source>
        <dbReference type="Proteomes" id="UP000002630"/>
    </source>
</evidence>
<name>D8LJN9_ECTSI</name>
<dbReference type="InterPro" id="IPR011032">
    <property type="entry name" value="GroES-like_sf"/>
</dbReference>
<dbReference type="InterPro" id="IPR051397">
    <property type="entry name" value="Zn-ADH-like_protein"/>
</dbReference>
<feature type="domain" description="Enoyl reductase (ER)" evidence="1">
    <location>
        <begin position="10"/>
        <end position="333"/>
    </location>
</feature>
<dbReference type="SUPFAM" id="SSF50129">
    <property type="entry name" value="GroES-like"/>
    <property type="match status" value="1"/>
</dbReference>
<dbReference type="Gene3D" id="3.90.180.10">
    <property type="entry name" value="Medium-chain alcohol dehydrogenases, catalytic domain"/>
    <property type="match status" value="1"/>
</dbReference>
<dbReference type="InterPro" id="IPR013154">
    <property type="entry name" value="ADH-like_N"/>
</dbReference>
<dbReference type="EMBL" id="FN649737">
    <property type="protein sequence ID" value="CBN77066.1"/>
    <property type="molecule type" value="Genomic_DNA"/>
</dbReference>
<dbReference type="InterPro" id="IPR013149">
    <property type="entry name" value="ADH-like_C"/>
</dbReference>
<dbReference type="Pfam" id="PF00107">
    <property type="entry name" value="ADH_zinc_N"/>
    <property type="match status" value="1"/>
</dbReference>
<gene>
    <name evidence="2" type="ORF">Esi_0026_0144</name>
</gene>
<dbReference type="InterPro" id="IPR002364">
    <property type="entry name" value="Quin_OxRdtase/zeta-crystal_CS"/>
</dbReference>
<dbReference type="InParanoid" id="D8LJN9"/>
<dbReference type="STRING" id="2880.D8LJN9"/>
<proteinExistence type="predicted"/>
<reference evidence="2 3" key="1">
    <citation type="journal article" date="2010" name="Nature">
        <title>The Ectocarpus genome and the independent evolution of multicellularity in brown algae.</title>
        <authorList>
            <person name="Cock J.M."/>
            <person name="Sterck L."/>
            <person name="Rouze P."/>
            <person name="Scornet D."/>
            <person name="Allen A.E."/>
            <person name="Amoutzias G."/>
            <person name="Anthouard V."/>
            <person name="Artiguenave F."/>
            <person name="Aury J.M."/>
            <person name="Badger J.H."/>
            <person name="Beszteri B."/>
            <person name="Billiau K."/>
            <person name="Bonnet E."/>
            <person name="Bothwell J.H."/>
            <person name="Bowler C."/>
            <person name="Boyen C."/>
            <person name="Brownlee C."/>
            <person name="Carrano C.J."/>
            <person name="Charrier B."/>
            <person name="Cho G.Y."/>
            <person name="Coelho S.M."/>
            <person name="Collen J."/>
            <person name="Corre E."/>
            <person name="Da Silva C."/>
            <person name="Delage L."/>
            <person name="Delaroque N."/>
            <person name="Dittami S.M."/>
            <person name="Doulbeau S."/>
            <person name="Elias M."/>
            <person name="Farnham G."/>
            <person name="Gachon C.M."/>
            <person name="Gschloessl B."/>
            <person name="Heesch S."/>
            <person name="Jabbari K."/>
            <person name="Jubin C."/>
            <person name="Kawai H."/>
            <person name="Kimura K."/>
            <person name="Kloareg B."/>
            <person name="Kupper F.C."/>
            <person name="Lang D."/>
            <person name="Le Bail A."/>
            <person name="Leblanc C."/>
            <person name="Lerouge P."/>
            <person name="Lohr M."/>
            <person name="Lopez P.J."/>
            <person name="Martens C."/>
            <person name="Maumus F."/>
            <person name="Michel G."/>
            <person name="Miranda-Saavedra D."/>
            <person name="Morales J."/>
            <person name="Moreau H."/>
            <person name="Motomura T."/>
            <person name="Nagasato C."/>
            <person name="Napoli C.A."/>
            <person name="Nelson D.R."/>
            <person name="Nyvall-Collen P."/>
            <person name="Peters A.F."/>
            <person name="Pommier C."/>
            <person name="Potin P."/>
            <person name="Poulain J."/>
            <person name="Quesneville H."/>
            <person name="Read B."/>
            <person name="Rensing S.A."/>
            <person name="Ritter A."/>
            <person name="Rousvoal S."/>
            <person name="Samanta M."/>
            <person name="Samson G."/>
            <person name="Schroeder D.C."/>
            <person name="Segurens B."/>
            <person name="Strittmatter M."/>
            <person name="Tonon T."/>
            <person name="Tregear J.W."/>
            <person name="Valentin K."/>
            <person name="von Dassow P."/>
            <person name="Yamagishi T."/>
            <person name="Van de Peer Y."/>
            <person name="Wincker P."/>
        </authorList>
    </citation>
    <scope>NUCLEOTIDE SEQUENCE [LARGE SCALE GENOMIC DNA]</scope>
    <source>
        <strain evidence="3">Ec32 / CCAP1310/4</strain>
    </source>
</reference>
<dbReference type="GO" id="GO:0008270">
    <property type="term" value="F:zinc ion binding"/>
    <property type="evidence" value="ECO:0007669"/>
    <property type="project" value="InterPro"/>
</dbReference>
<dbReference type="InterPro" id="IPR020843">
    <property type="entry name" value="ER"/>
</dbReference>
<keyword evidence="3" id="KW-1185">Reference proteome</keyword>
<dbReference type="eggNOG" id="KOG1198">
    <property type="taxonomic scope" value="Eukaryota"/>
</dbReference>
<dbReference type="AlphaFoldDB" id="D8LJN9"/>